<organism evidence="2">
    <name type="scientific">Oryza punctata</name>
    <name type="common">Red rice</name>
    <dbReference type="NCBI Taxonomy" id="4537"/>
    <lineage>
        <taxon>Eukaryota</taxon>
        <taxon>Viridiplantae</taxon>
        <taxon>Streptophyta</taxon>
        <taxon>Embryophyta</taxon>
        <taxon>Tracheophyta</taxon>
        <taxon>Spermatophyta</taxon>
        <taxon>Magnoliopsida</taxon>
        <taxon>Liliopsida</taxon>
        <taxon>Poales</taxon>
        <taxon>Poaceae</taxon>
        <taxon>BOP clade</taxon>
        <taxon>Oryzoideae</taxon>
        <taxon>Oryzeae</taxon>
        <taxon>Oryzinae</taxon>
        <taxon>Oryza</taxon>
    </lineage>
</organism>
<proteinExistence type="predicted"/>
<dbReference type="AlphaFoldDB" id="A0A0E0K7R2"/>
<dbReference type="Gramene" id="OPUNC03G00810.1">
    <property type="protein sequence ID" value="OPUNC03G00810.1"/>
    <property type="gene ID" value="OPUNC03G00810"/>
</dbReference>
<dbReference type="HOGENOM" id="CLU_2310690_0_0_1"/>
<keyword evidence="3" id="KW-1185">Reference proteome</keyword>
<evidence type="ECO:0000313" key="2">
    <source>
        <dbReference type="EnsemblPlants" id="OPUNC03G00810.1"/>
    </source>
</evidence>
<dbReference type="EnsemblPlants" id="OPUNC03G00810.1">
    <property type="protein sequence ID" value="OPUNC03G00810.1"/>
    <property type="gene ID" value="OPUNC03G00810"/>
</dbReference>
<dbReference type="Proteomes" id="UP000026962">
    <property type="component" value="Chromosome 3"/>
</dbReference>
<reference evidence="2" key="1">
    <citation type="submission" date="2015-04" db="UniProtKB">
        <authorList>
            <consortium name="EnsemblPlants"/>
        </authorList>
    </citation>
    <scope>IDENTIFICATION</scope>
</reference>
<accession>A0A0E0K7R2</accession>
<feature type="region of interest" description="Disordered" evidence="1">
    <location>
        <begin position="35"/>
        <end position="100"/>
    </location>
</feature>
<name>A0A0E0K7R2_ORYPU</name>
<sequence length="100" mass="10459">MMMISPYICWDLFCRSIDATTTGCSLRLTARRSAAAVSPSAGTGGGAAASSRDLQFPNSGDPLVRQTEEEEEPTSHHGGGGGGGITITNHSHTYGVLQYK</sequence>
<protein>
    <submittedName>
        <fullName evidence="2">Uncharacterized protein</fullName>
    </submittedName>
</protein>
<evidence type="ECO:0000256" key="1">
    <source>
        <dbReference type="SAM" id="MobiDB-lite"/>
    </source>
</evidence>
<evidence type="ECO:0000313" key="3">
    <source>
        <dbReference type="Proteomes" id="UP000026962"/>
    </source>
</evidence>
<reference evidence="2" key="2">
    <citation type="submission" date="2018-05" db="EMBL/GenBank/DDBJ databases">
        <title>OpunRS2 (Oryza punctata Reference Sequence Version 2).</title>
        <authorList>
            <person name="Zhang J."/>
            <person name="Kudrna D."/>
            <person name="Lee S."/>
            <person name="Talag J."/>
            <person name="Welchert J."/>
            <person name="Wing R.A."/>
        </authorList>
    </citation>
    <scope>NUCLEOTIDE SEQUENCE [LARGE SCALE GENOMIC DNA]</scope>
</reference>